<reference evidence="2" key="2">
    <citation type="submission" date="2021-08" db="EMBL/GenBank/DDBJ databases">
        <authorList>
            <person name="Tani A."/>
            <person name="Ola A."/>
            <person name="Ogura Y."/>
            <person name="Katsura K."/>
            <person name="Hayashi T."/>
        </authorList>
    </citation>
    <scope>NUCLEOTIDE SEQUENCE</scope>
    <source>
        <strain evidence="2">DSM 16372</strain>
    </source>
</reference>
<comment type="caution">
    <text evidence="2">The sequence shown here is derived from an EMBL/GenBank/DDBJ whole genome shotgun (WGS) entry which is preliminary data.</text>
</comment>
<organism evidence="2 3">
    <name type="scientific">Methylobacterium hispanicum</name>
    <dbReference type="NCBI Taxonomy" id="270350"/>
    <lineage>
        <taxon>Bacteria</taxon>
        <taxon>Pseudomonadati</taxon>
        <taxon>Pseudomonadota</taxon>
        <taxon>Alphaproteobacteria</taxon>
        <taxon>Hyphomicrobiales</taxon>
        <taxon>Methylobacteriaceae</taxon>
        <taxon>Methylobacterium</taxon>
    </lineage>
</organism>
<protein>
    <recommendedName>
        <fullName evidence="4">Lipoprotein</fullName>
    </recommendedName>
</protein>
<dbReference type="RefSeq" id="WP_066918683.1">
    <property type="nucleotide sequence ID" value="NZ_BPQO01000009.1"/>
</dbReference>
<keyword evidence="3" id="KW-1185">Reference proteome</keyword>
<accession>A0AAV4ZMG4</accession>
<sequence>MRCPVLTVLAVLAVLAVALPLGGCMGARAAPDAPAAGGIRERVAALALRQVAFGAVSLIPVRFVHARIAGPFEDAGRTLYCVSAQMKGRTFGKPEKPKIVVRVDKGALAVIDDDEACTGHRTEPFPELETLGNRAG</sequence>
<feature type="signal peptide" evidence="1">
    <location>
        <begin position="1"/>
        <end position="29"/>
    </location>
</feature>
<evidence type="ECO:0000313" key="2">
    <source>
        <dbReference type="EMBL" id="GJD89073.1"/>
    </source>
</evidence>
<dbReference type="AlphaFoldDB" id="A0AAV4ZMG4"/>
<reference evidence="2" key="1">
    <citation type="journal article" date="2016" name="Front. Microbiol.">
        <title>Genome Sequence of the Piezophilic, Mesophilic Sulfate-Reducing Bacterium Desulfovibrio indicus J2T.</title>
        <authorList>
            <person name="Cao J."/>
            <person name="Maignien L."/>
            <person name="Shao Z."/>
            <person name="Alain K."/>
            <person name="Jebbar M."/>
        </authorList>
    </citation>
    <scope>NUCLEOTIDE SEQUENCE</scope>
    <source>
        <strain evidence="2">DSM 16372</strain>
    </source>
</reference>
<keyword evidence="1" id="KW-0732">Signal</keyword>
<evidence type="ECO:0000313" key="3">
    <source>
        <dbReference type="Proteomes" id="UP001055247"/>
    </source>
</evidence>
<evidence type="ECO:0000256" key="1">
    <source>
        <dbReference type="SAM" id="SignalP"/>
    </source>
</evidence>
<name>A0AAV4ZMG4_9HYPH</name>
<dbReference type="Proteomes" id="UP001055247">
    <property type="component" value="Unassembled WGS sequence"/>
</dbReference>
<gene>
    <name evidence="2" type="ORF">BHAOGJBA_2598</name>
</gene>
<proteinExistence type="predicted"/>
<feature type="chain" id="PRO_5043955072" description="Lipoprotein" evidence="1">
    <location>
        <begin position="30"/>
        <end position="136"/>
    </location>
</feature>
<evidence type="ECO:0008006" key="4">
    <source>
        <dbReference type="Google" id="ProtNLM"/>
    </source>
</evidence>
<dbReference type="EMBL" id="BPQO01000009">
    <property type="protein sequence ID" value="GJD89073.1"/>
    <property type="molecule type" value="Genomic_DNA"/>
</dbReference>